<organism evidence="1 2">
    <name type="scientific">Neophaeococcomyces mojaviensis</name>
    <dbReference type="NCBI Taxonomy" id="3383035"/>
    <lineage>
        <taxon>Eukaryota</taxon>
        <taxon>Fungi</taxon>
        <taxon>Dikarya</taxon>
        <taxon>Ascomycota</taxon>
        <taxon>Pezizomycotina</taxon>
        <taxon>Eurotiomycetes</taxon>
        <taxon>Chaetothyriomycetidae</taxon>
        <taxon>Chaetothyriales</taxon>
        <taxon>Chaetothyriales incertae sedis</taxon>
        <taxon>Neophaeococcomyces</taxon>
    </lineage>
</organism>
<sequence length="300" mass="34758">MSEHPRPRDTFTFHPRSRGSYERTYGTLPVRSPSQPSAHREITTSQDCHHHHSHEIIRSPVLTSAVPRCEPDIYHPPPPQFLSNQDSRLVNLLKELLEQYLEDTSTPECNCLEYHQYPHHRANPICRTDENNFHTFLKDLIDHLQPQTRYADQHYHTHVPLPYHVPPSSATALAQIRRCRVPADQSTDRSTLFEILFRITRRRRELARTRLIPVSRTAQYNGLIERLLQEIDANATCRCELCREELEGKMRHLREAAQDIGGGSCTCSPTVYYCCTPAMPRIDCNGAGTDRPKRRNPRIE</sequence>
<accession>A0ACC2ZZQ0</accession>
<protein>
    <submittedName>
        <fullName evidence="1">Uncharacterized protein</fullName>
    </submittedName>
</protein>
<gene>
    <name evidence="1" type="ORF">H2198_007730</name>
</gene>
<evidence type="ECO:0000313" key="1">
    <source>
        <dbReference type="EMBL" id="KAJ9653068.1"/>
    </source>
</evidence>
<name>A0ACC2ZZQ0_9EURO</name>
<reference evidence="1" key="1">
    <citation type="submission" date="2022-10" db="EMBL/GenBank/DDBJ databases">
        <title>Culturing micro-colonial fungi from biological soil crusts in the Mojave desert and describing Neophaeococcomyces mojavensis, and introducing the new genera and species Taxawa tesnikishii.</title>
        <authorList>
            <person name="Kurbessoian T."/>
            <person name="Stajich J.E."/>
        </authorList>
    </citation>
    <scope>NUCLEOTIDE SEQUENCE</scope>
    <source>
        <strain evidence="1">JES_112</strain>
    </source>
</reference>
<proteinExistence type="predicted"/>
<dbReference type="Proteomes" id="UP001172386">
    <property type="component" value="Unassembled WGS sequence"/>
</dbReference>
<comment type="caution">
    <text evidence="1">The sequence shown here is derived from an EMBL/GenBank/DDBJ whole genome shotgun (WGS) entry which is preliminary data.</text>
</comment>
<dbReference type="EMBL" id="JAPDRQ010000169">
    <property type="protein sequence ID" value="KAJ9653068.1"/>
    <property type="molecule type" value="Genomic_DNA"/>
</dbReference>
<evidence type="ECO:0000313" key="2">
    <source>
        <dbReference type="Proteomes" id="UP001172386"/>
    </source>
</evidence>
<keyword evidence="2" id="KW-1185">Reference proteome</keyword>